<dbReference type="InterPro" id="IPR027377">
    <property type="entry name" value="ZAR1/RTP1-5-like_Znf-3CxxC"/>
</dbReference>
<evidence type="ECO:0000256" key="2">
    <source>
        <dbReference type="ARBA" id="ARBA00022771"/>
    </source>
</evidence>
<dbReference type="Pfam" id="PF13695">
    <property type="entry name" value="Zn_ribbon_3CxxC"/>
    <property type="match status" value="1"/>
</dbReference>
<keyword evidence="1" id="KW-0479">Metal-binding</keyword>
<dbReference type="OrthoDB" id="8121437at2759"/>
<dbReference type="GO" id="GO:0008270">
    <property type="term" value="F:zinc ion binding"/>
    <property type="evidence" value="ECO:0007669"/>
    <property type="project" value="UniProtKB-KW"/>
</dbReference>
<keyword evidence="3" id="KW-0862">Zinc</keyword>
<evidence type="ECO:0000256" key="1">
    <source>
        <dbReference type="ARBA" id="ARBA00022723"/>
    </source>
</evidence>
<evidence type="ECO:0000259" key="4">
    <source>
        <dbReference type="SMART" id="SM01328"/>
    </source>
</evidence>
<reference evidence="5 6" key="1">
    <citation type="submission" date="2019-04" db="EMBL/GenBank/DDBJ databases">
        <title>Friends and foes A comparative genomics study of 23 Aspergillus species from section Flavi.</title>
        <authorList>
            <consortium name="DOE Joint Genome Institute"/>
            <person name="Kjaerbolling I."/>
            <person name="Vesth T."/>
            <person name="Frisvad J.C."/>
            <person name="Nybo J.L."/>
            <person name="Theobald S."/>
            <person name="Kildgaard S."/>
            <person name="Isbrandt T."/>
            <person name="Kuo A."/>
            <person name="Sato A."/>
            <person name="Lyhne E.K."/>
            <person name="Kogle M.E."/>
            <person name="Wiebenga A."/>
            <person name="Kun R.S."/>
            <person name="Lubbers R.J."/>
            <person name="Makela M.R."/>
            <person name="Barry K."/>
            <person name="Chovatia M."/>
            <person name="Clum A."/>
            <person name="Daum C."/>
            <person name="Haridas S."/>
            <person name="He G."/>
            <person name="LaButti K."/>
            <person name="Lipzen A."/>
            <person name="Mondo S."/>
            <person name="Riley R."/>
            <person name="Salamov A."/>
            <person name="Simmons B.A."/>
            <person name="Magnuson J.K."/>
            <person name="Henrissat B."/>
            <person name="Mortensen U.H."/>
            <person name="Larsen T.O."/>
            <person name="Devries R.P."/>
            <person name="Grigoriev I.V."/>
            <person name="Machida M."/>
            <person name="Baker S.E."/>
            <person name="Andersen M.R."/>
        </authorList>
    </citation>
    <scope>NUCLEOTIDE SEQUENCE [LARGE SCALE GENOMIC DNA]</scope>
    <source>
        <strain evidence="5 6">IBT 18842</strain>
    </source>
</reference>
<accession>A0A5N6TYW2</accession>
<feature type="domain" description="3CxxC-type" evidence="4">
    <location>
        <begin position="78"/>
        <end position="178"/>
    </location>
</feature>
<proteinExistence type="predicted"/>
<dbReference type="Proteomes" id="UP000325780">
    <property type="component" value="Unassembled WGS sequence"/>
</dbReference>
<evidence type="ECO:0000313" key="6">
    <source>
        <dbReference type="Proteomes" id="UP000325780"/>
    </source>
</evidence>
<gene>
    <name evidence="5" type="ORF">BDV25DRAFT_138704</name>
</gene>
<name>A0A5N6TYW2_ASPAV</name>
<organism evidence="5 6">
    <name type="scientific">Aspergillus avenaceus</name>
    <dbReference type="NCBI Taxonomy" id="36643"/>
    <lineage>
        <taxon>Eukaryota</taxon>
        <taxon>Fungi</taxon>
        <taxon>Dikarya</taxon>
        <taxon>Ascomycota</taxon>
        <taxon>Pezizomycotina</taxon>
        <taxon>Eurotiomycetes</taxon>
        <taxon>Eurotiomycetidae</taxon>
        <taxon>Eurotiales</taxon>
        <taxon>Aspergillaceae</taxon>
        <taxon>Aspergillus</taxon>
        <taxon>Aspergillus subgen. Circumdati</taxon>
    </lineage>
</organism>
<keyword evidence="6" id="KW-1185">Reference proteome</keyword>
<dbReference type="SMART" id="SM01328">
    <property type="entry name" value="zf-3CxxC"/>
    <property type="match status" value="1"/>
</dbReference>
<dbReference type="EMBL" id="ML742068">
    <property type="protein sequence ID" value="KAE8151572.1"/>
    <property type="molecule type" value="Genomic_DNA"/>
</dbReference>
<evidence type="ECO:0000313" key="5">
    <source>
        <dbReference type="EMBL" id="KAE8151572.1"/>
    </source>
</evidence>
<protein>
    <submittedName>
        <fullName evidence="5">Zinc-binding domain-containing protein</fullName>
    </submittedName>
</protein>
<dbReference type="AlphaFoldDB" id="A0A5N6TYW2"/>
<evidence type="ECO:0000256" key="3">
    <source>
        <dbReference type="ARBA" id="ARBA00022833"/>
    </source>
</evidence>
<keyword evidence="2" id="KW-0863">Zinc-finger</keyword>
<sequence length="186" mass="21551">MATLFASILRIQTAIKRQPNFKLAMPSKRSRSLKPEHRWSLYPSLHEDVSELLENDELYFDFHPLDNDNKSIRDYDTNIMGSFTCRNGSCPSTGWTSKKVAITIRMYPGEDYNARVYHQRCKRCNWISRPTLDQSYAERVAYRLKKWNGAPMTRQQYHGFKKSDGPYNSRLCEGCKAGHCAEGLGD</sequence>